<dbReference type="STRING" id="453591.Igni_0581"/>
<protein>
    <submittedName>
        <fullName evidence="2">4-vinyl reductase, 4VR</fullName>
    </submittedName>
</protein>
<evidence type="ECO:0000259" key="1">
    <source>
        <dbReference type="SMART" id="SM00989"/>
    </source>
</evidence>
<dbReference type="SMART" id="SM00989">
    <property type="entry name" value="V4R"/>
    <property type="match status" value="1"/>
</dbReference>
<dbReference type="InterPro" id="IPR024096">
    <property type="entry name" value="NO_sig/Golgi_transp_ligand-bd"/>
</dbReference>
<dbReference type="SUPFAM" id="SSF111126">
    <property type="entry name" value="Ligand-binding domain in the NO signalling and Golgi transport"/>
    <property type="match status" value="1"/>
</dbReference>
<dbReference type="RefSeq" id="WP_011998615.1">
    <property type="nucleotide sequence ID" value="NC_009776.1"/>
</dbReference>
<dbReference type="HOGENOM" id="CLU_1599079_0_0_2"/>
<dbReference type="EMBL" id="CP000816">
    <property type="protein sequence ID" value="ABU81763.1"/>
    <property type="molecule type" value="Genomic_DNA"/>
</dbReference>
<dbReference type="AlphaFoldDB" id="A8AA11"/>
<proteinExistence type="predicted"/>
<reference evidence="2 3" key="1">
    <citation type="journal article" date="2008" name="Genome Biol.">
        <title>A genomic analysis of the archaeal system Ignicoccus hospitalis-Nanoarchaeum equitans.</title>
        <authorList>
            <person name="Podar M."/>
            <person name="Anderson I."/>
            <person name="Makarova K.S."/>
            <person name="Elkins J.G."/>
            <person name="Ivanova N."/>
            <person name="Wall M.A."/>
            <person name="Lykidis A."/>
            <person name="Mavromatis K."/>
            <person name="Sun H."/>
            <person name="Hudson M.E."/>
            <person name="Chen W."/>
            <person name="Deciu C."/>
            <person name="Hutchison D."/>
            <person name="Eads J.R."/>
            <person name="Anderson A."/>
            <person name="Fernandes F."/>
            <person name="Szeto E."/>
            <person name="Lapidus A."/>
            <person name="Kyrpides N.C."/>
            <person name="Saier M.H.Jr."/>
            <person name="Richardson P.M."/>
            <person name="Rachel R."/>
            <person name="Huber H."/>
            <person name="Eisen J.A."/>
            <person name="Koonin E.V."/>
            <person name="Keller M."/>
            <person name="Stetter K.O."/>
        </authorList>
    </citation>
    <scope>NUCLEOTIDE SEQUENCE [LARGE SCALE GENOMIC DNA]</scope>
    <source>
        <strain evidence="3">KIN4/I / DSM 18386 / JCM 14125</strain>
    </source>
</reference>
<organism evidence="2 3">
    <name type="scientific">Ignicoccus hospitalis (strain KIN4/I / DSM 18386 / JCM 14125)</name>
    <dbReference type="NCBI Taxonomy" id="453591"/>
    <lineage>
        <taxon>Archaea</taxon>
        <taxon>Thermoproteota</taxon>
        <taxon>Thermoprotei</taxon>
        <taxon>Desulfurococcales</taxon>
        <taxon>Desulfurococcaceae</taxon>
        <taxon>Ignicoccus</taxon>
    </lineage>
</organism>
<name>A8AA11_IGNH4</name>
<dbReference type="InterPro" id="IPR004096">
    <property type="entry name" value="V4R"/>
</dbReference>
<dbReference type="PANTHER" id="PTHR35090">
    <property type="entry name" value="DNA-DIRECTED RNA POLYMERASE SUBUNIT I"/>
    <property type="match status" value="1"/>
</dbReference>
<feature type="domain" description="4-vinyl reductase 4VR" evidence="1">
    <location>
        <begin position="90"/>
        <end position="151"/>
    </location>
</feature>
<sequence length="152" mass="16799">MESVICMMSTHLDRPVREAPSATSDMFALIYEEMKKVMNTSNAFLYNLAKASAKRLASELRLDGEDPLRFATNYLVKSGLAREVEVDEERMVVRGKGLLFGSRIRSSEPADAVVAGILAGLLESATGRRVDVKEVACEAKGDPHCEFKIFVR</sequence>
<evidence type="ECO:0000313" key="3">
    <source>
        <dbReference type="Proteomes" id="UP000000262"/>
    </source>
</evidence>
<dbReference type="eggNOG" id="arCOG01688">
    <property type="taxonomic scope" value="Archaea"/>
</dbReference>
<dbReference type="Proteomes" id="UP000000262">
    <property type="component" value="Chromosome"/>
</dbReference>
<dbReference type="GeneID" id="5562036"/>
<gene>
    <name evidence="2" type="ordered locus">Igni_0581</name>
</gene>
<keyword evidence="3" id="KW-1185">Reference proteome</keyword>
<accession>A8AA11</accession>
<dbReference type="Gene3D" id="3.30.1380.20">
    <property type="entry name" value="Trafficking protein particle complex subunit 3"/>
    <property type="match status" value="1"/>
</dbReference>
<evidence type="ECO:0000313" key="2">
    <source>
        <dbReference type="EMBL" id="ABU81763.1"/>
    </source>
</evidence>
<dbReference type="Pfam" id="PF02830">
    <property type="entry name" value="V4R"/>
    <property type="match status" value="1"/>
</dbReference>
<dbReference type="KEGG" id="iho:Igni_0581"/>
<dbReference type="OrthoDB" id="371687at2157"/>
<dbReference type="PANTHER" id="PTHR35090:SF1">
    <property type="entry name" value="SLR0144 PROTEIN"/>
    <property type="match status" value="1"/>
</dbReference>